<comment type="subcellular location">
    <subcellularLocation>
        <location evidence="2">Membrane</location>
    </subcellularLocation>
</comment>
<dbReference type="InterPro" id="IPR036097">
    <property type="entry name" value="HisK_dim/P_sf"/>
</dbReference>
<comment type="caution">
    <text evidence="14">The sequence shown here is derived from an EMBL/GenBank/DDBJ whole genome shotgun (WGS) entry which is preliminary data.</text>
</comment>
<keyword evidence="4" id="KW-0597">Phosphoprotein</keyword>
<evidence type="ECO:0000256" key="6">
    <source>
        <dbReference type="ARBA" id="ARBA00022692"/>
    </source>
</evidence>
<evidence type="ECO:0000256" key="2">
    <source>
        <dbReference type="ARBA" id="ARBA00004370"/>
    </source>
</evidence>
<dbReference type="PANTHER" id="PTHR45436:SF5">
    <property type="entry name" value="SENSOR HISTIDINE KINASE TRCS"/>
    <property type="match status" value="1"/>
</dbReference>
<keyword evidence="5" id="KW-0808">Transferase</keyword>
<evidence type="ECO:0000259" key="12">
    <source>
        <dbReference type="PROSITE" id="PS50109"/>
    </source>
</evidence>
<evidence type="ECO:0000256" key="8">
    <source>
        <dbReference type="ARBA" id="ARBA00022989"/>
    </source>
</evidence>
<dbReference type="Pfam" id="PF02518">
    <property type="entry name" value="HATPase_c"/>
    <property type="match status" value="1"/>
</dbReference>
<feature type="domain" description="Histidine kinase" evidence="12">
    <location>
        <begin position="262"/>
        <end position="476"/>
    </location>
</feature>
<name>A0A1E5QM21_9CYAN</name>
<comment type="catalytic activity">
    <reaction evidence="1">
        <text>ATP + protein L-histidine = ADP + protein N-phospho-L-histidine.</text>
        <dbReference type="EC" id="2.7.13.3"/>
    </reaction>
</comment>
<organism evidence="14">
    <name type="scientific">Desertifilum tharense IPPAS B-1220</name>
    <dbReference type="NCBI Taxonomy" id="1781255"/>
    <lineage>
        <taxon>Bacteria</taxon>
        <taxon>Bacillati</taxon>
        <taxon>Cyanobacteriota</taxon>
        <taxon>Cyanophyceae</taxon>
        <taxon>Desertifilales</taxon>
        <taxon>Desertifilaceae</taxon>
        <taxon>Desertifilum</taxon>
    </lineage>
</organism>
<dbReference type="AlphaFoldDB" id="A0A1E5QM21"/>
<keyword evidence="8 11" id="KW-1133">Transmembrane helix</keyword>
<dbReference type="CDD" id="cd00075">
    <property type="entry name" value="HATPase"/>
    <property type="match status" value="1"/>
</dbReference>
<dbReference type="SMART" id="SM00387">
    <property type="entry name" value="HATPase_c"/>
    <property type="match status" value="1"/>
</dbReference>
<dbReference type="GO" id="GO:0005886">
    <property type="term" value="C:plasma membrane"/>
    <property type="evidence" value="ECO:0007669"/>
    <property type="project" value="TreeGrafter"/>
</dbReference>
<evidence type="ECO:0000256" key="7">
    <source>
        <dbReference type="ARBA" id="ARBA00022777"/>
    </source>
</evidence>
<dbReference type="InterPro" id="IPR003660">
    <property type="entry name" value="HAMP_dom"/>
</dbReference>
<dbReference type="InterPro" id="IPR003661">
    <property type="entry name" value="HisK_dim/P_dom"/>
</dbReference>
<evidence type="ECO:0000256" key="11">
    <source>
        <dbReference type="SAM" id="Phobius"/>
    </source>
</evidence>
<dbReference type="Gene3D" id="3.30.565.10">
    <property type="entry name" value="Histidine kinase-like ATPase, C-terminal domain"/>
    <property type="match status" value="1"/>
</dbReference>
<keyword evidence="6 11" id="KW-0812">Transmembrane</keyword>
<evidence type="ECO:0000313" key="14">
    <source>
        <dbReference type="EMBL" id="OEJ75651.1"/>
    </source>
</evidence>
<reference evidence="14" key="1">
    <citation type="submission" date="2016-09" db="EMBL/GenBank/DDBJ databases">
        <title>Draft genome of thermotolerant cyanobacterium Desertifilum sp. strain IPPAS B-1220.</title>
        <authorList>
            <person name="Sinetova M.A."/>
            <person name="Bolakhan K."/>
            <person name="Zayadan B.K."/>
            <person name="Mironov K.S."/>
            <person name="Ustinova V."/>
            <person name="Kupriyanova E.V."/>
            <person name="Sidorov R.A."/>
            <person name="Skrypnik A.N."/>
            <person name="Gogoleva N.E."/>
            <person name="Gogolev Y.V."/>
            <person name="Los D.A."/>
        </authorList>
    </citation>
    <scope>NUCLEOTIDE SEQUENCE [LARGE SCALE GENOMIC DNA]</scope>
    <source>
        <strain evidence="14">IPPAS B-1220</strain>
    </source>
</reference>
<dbReference type="SMART" id="SM00388">
    <property type="entry name" value="HisKA"/>
    <property type="match status" value="1"/>
</dbReference>
<dbReference type="PROSITE" id="PS50109">
    <property type="entry name" value="HIS_KIN"/>
    <property type="match status" value="1"/>
</dbReference>
<dbReference type="FunFam" id="3.30.565.10:FF:000006">
    <property type="entry name" value="Sensor histidine kinase WalK"/>
    <property type="match status" value="1"/>
</dbReference>
<evidence type="ECO:0000256" key="4">
    <source>
        <dbReference type="ARBA" id="ARBA00022553"/>
    </source>
</evidence>
<dbReference type="SUPFAM" id="SSF47384">
    <property type="entry name" value="Homodimeric domain of signal transducing histidine kinase"/>
    <property type="match status" value="1"/>
</dbReference>
<dbReference type="InterPro" id="IPR003594">
    <property type="entry name" value="HATPase_dom"/>
</dbReference>
<proteinExistence type="predicted"/>
<dbReference type="OrthoDB" id="9763461at2"/>
<evidence type="ECO:0000256" key="10">
    <source>
        <dbReference type="ARBA" id="ARBA00023136"/>
    </source>
</evidence>
<keyword evidence="10 11" id="KW-0472">Membrane</keyword>
<dbReference type="EC" id="2.7.13.3" evidence="3"/>
<keyword evidence="9" id="KW-0902">Two-component regulatory system</keyword>
<evidence type="ECO:0000256" key="9">
    <source>
        <dbReference type="ARBA" id="ARBA00023012"/>
    </source>
</evidence>
<dbReference type="RefSeq" id="WP_069966736.1">
    <property type="nucleotide sequence ID" value="NZ_CM124774.1"/>
</dbReference>
<dbReference type="Gene3D" id="6.10.340.10">
    <property type="match status" value="1"/>
</dbReference>
<dbReference type="Gene3D" id="1.10.287.130">
    <property type="match status" value="1"/>
</dbReference>
<dbReference type="PANTHER" id="PTHR45436">
    <property type="entry name" value="SENSOR HISTIDINE KINASE YKOH"/>
    <property type="match status" value="1"/>
</dbReference>
<dbReference type="GO" id="GO:0000155">
    <property type="term" value="F:phosphorelay sensor kinase activity"/>
    <property type="evidence" value="ECO:0007669"/>
    <property type="project" value="InterPro"/>
</dbReference>
<evidence type="ECO:0000256" key="5">
    <source>
        <dbReference type="ARBA" id="ARBA00022679"/>
    </source>
</evidence>
<dbReference type="PROSITE" id="PS50885">
    <property type="entry name" value="HAMP"/>
    <property type="match status" value="1"/>
</dbReference>
<feature type="domain" description="HAMP" evidence="13">
    <location>
        <begin position="200"/>
        <end position="254"/>
    </location>
</feature>
<evidence type="ECO:0000256" key="1">
    <source>
        <dbReference type="ARBA" id="ARBA00000085"/>
    </source>
</evidence>
<feature type="transmembrane region" description="Helical" evidence="11">
    <location>
        <begin position="20"/>
        <end position="41"/>
    </location>
</feature>
<dbReference type="EMBL" id="MJGC01000047">
    <property type="protein sequence ID" value="OEJ75651.1"/>
    <property type="molecule type" value="Genomic_DNA"/>
</dbReference>
<feature type="transmembrane region" description="Helical" evidence="11">
    <location>
        <begin position="180"/>
        <end position="199"/>
    </location>
</feature>
<dbReference type="InterPro" id="IPR050428">
    <property type="entry name" value="TCS_sensor_his_kinase"/>
</dbReference>
<dbReference type="InterPro" id="IPR004358">
    <property type="entry name" value="Sig_transdc_His_kin-like_C"/>
</dbReference>
<dbReference type="Pfam" id="PF00512">
    <property type="entry name" value="HisKA"/>
    <property type="match status" value="1"/>
</dbReference>
<dbReference type="InterPro" id="IPR005467">
    <property type="entry name" value="His_kinase_dom"/>
</dbReference>
<keyword evidence="7 14" id="KW-0418">Kinase</keyword>
<dbReference type="CDD" id="cd00082">
    <property type="entry name" value="HisKA"/>
    <property type="match status" value="1"/>
</dbReference>
<dbReference type="STRING" id="1781255.BH720_08400"/>
<dbReference type="FunFam" id="1.10.287.130:FF:000001">
    <property type="entry name" value="Two-component sensor histidine kinase"/>
    <property type="match status" value="1"/>
</dbReference>
<evidence type="ECO:0000259" key="13">
    <source>
        <dbReference type="PROSITE" id="PS50885"/>
    </source>
</evidence>
<gene>
    <name evidence="14" type="ORF">BH720_08400</name>
</gene>
<protein>
    <recommendedName>
        <fullName evidence="3">histidine kinase</fullName>
        <ecNumber evidence="3">2.7.13.3</ecNumber>
    </recommendedName>
</protein>
<dbReference type="SUPFAM" id="SSF55874">
    <property type="entry name" value="ATPase domain of HSP90 chaperone/DNA topoisomerase II/histidine kinase"/>
    <property type="match status" value="1"/>
</dbReference>
<accession>A0A1E5QM21</accession>
<dbReference type="PRINTS" id="PR00344">
    <property type="entry name" value="BCTRLSENSOR"/>
</dbReference>
<dbReference type="InterPro" id="IPR036890">
    <property type="entry name" value="HATPase_C_sf"/>
</dbReference>
<evidence type="ECO:0000256" key="3">
    <source>
        <dbReference type="ARBA" id="ARBA00012438"/>
    </source>
</evidence>
<sequence length="476" mass="53659">MKLLPPWLTRRPQIDLFSLQFRLTAGIAIVTTLGLGSVAIWTSWQMQRQLIATHKQNLQYIARRFPRDIDLYSRQLPVEESLQRTIDELSAENWIVWINRPDGTRLAQSQVINWGGDRNIASFISNEEAITKPEVFALDGAYFAGCGYPLMVRGQNLGTFYIAKDITSDRLMLDEMTRHLGVTTLGAIALITLVIAWYVRRSLQPLCQMSQATRSIGAADLGKARLQLEQAPTEVKELAHTLDLMLSRLSEAWEQQRQFVSNISHELRTPLTLVQGYLQSLLRRSQNLTEPQKEALTIAVGEADRTIQILQDLLDLARADSGQMHFQLTRIVLNDLVLEVVEMAQLCSSRHLEIQATRPNIEIRADRDRLKKAILNLVDNAVQYSKPQTPITIKLDCDRETATLQICDRGCGIALHHQARLFERFYRVDEARCRNTGGIGLGLSIVQAFVEGMGGRVSLTSKLEEGSTFTISLPLS</sequence>